<dbReference type="InterPro" id="IPR004360">
    <property type="entry name" value="Glyas_Fos-R_dOase_dom"/>
</dbReference>
<evidence type="ECO:0000313" key="4">
    <source>
        <dbReference type="Proteomes" id="UP001157915"/>
    </source>
</evidence>
<feature type="signal peptide" evidence="1">
    <location>
        <begin position="1"/>
        <end position="18"/>
    </location>
</feature>
<protein>
    <submittedName>
        <fullName evidence="3">Catechol 2,3-dioxygenase</fullName>
    </submittedName>
</protein>
<dbReference type="EMBL" id="FXUA01000007">
    <property type="protein sequence ID" value="SMP31512.1"/>
    <property type="molecule type" value="Genomic_DNA"/>
</dbReference>
<dbReference type="PANTHER" id="PTHR36503:SF1">
    <property type="entry name" value="BLR2520 PROTEIN"/>
    <property type="match status" value="1"/>
</dbReference>
<dbReference type="SUPFAM" id="SSF54593">
    <property type="entry name" value="Glyoxalase/Bleomycin resistance protein/Dihydroxybiphenyl dioxygenase"/>
    <property type="match status" value="1"/>
</dbReference>
<dbReference type="InterPro" id="IPR029068">
    <property type="entry name" value="Glyas_Bleomycin-R_OHBP_Dase"/>
</dbReference>
<evidence type="ECO:0000259" key="2">
    <source>
        <dbReference type="PROSITE" id="PS51819"/>
    </source>
</evidence>
<dbReference type="Pfam" id="PF00903">
    <property type="entry name" value="Glyoxalase"/>
    <property type="match status" value="1"/>
</dbReference>
<sequence length="163" mass="18030">MNRLTLFAAAISTSFSLGFLLNSFLESKSQNTATNINYTAMKLGAFSISLSVKDLEASKAFYENLGFTQFGGAMDSNYLIMKNESTLIGLFQGMFEENILTFNPGWDENAKEVADFQDVRKIQQQLKSTGIEIINPADEDTTGPASFVVKDPDGNMILFDQHL</sequence>
<keyword evidence="4" id="KW-1185">Reference proteome</keyword>
<dbReference type="CDD" id="cd06587">
    <property type="entry name" value="VOC"/>
    <property type="match status" value="1"/>
</dbReference>
<feature type="domain" description="VOC" evidence="2">
    <location>
        <begin position="44"/>
        <end position="162"/>
    </location>
</feature>
<name>A0ABY1PEY0_9BACT</name>
<organism evidence="3 4">
    <name type="scientific">Algoriphagus winogradskyi</name>
    <dbReference type="NCBI Taxonomy" id="237017"/>
    <lineage>
        <taxon>Bacteria</taxon>
        <taxon>Pseudomonadati</taxon>
        <taxon>Bacteroidota</taxon>
        <taxon>Cytophagia</taxon>
        <taxon>Cytophagales</taxon>
        <taxon>Cyclobacteriaceae</taxon>
        <taxon>Algoriphagus</taxon>
    </lineage>
</organism>
<evidence type="ECO:0000256" key="1">
    <source>
        <dbReference type="SAM" id="SignalP"/>
    </source>
</evidence>
<dbReference type="InterPro" id="IPR037523">
    <property type="entry name" value="VOC_core"/>
</dbReference>
<comment type="caution">
    <text evidence="3">The sequence shown here is derived from an EMBL/GenBank/DDBJ whole genome shotgun (WGS) entry which is preliminary data.</text>
</comment>
<dbReference type="RefSeq" id="WP_346771417.1">
    <property type="nucleotide sequence ID" value="NZ_FXUA01000007.1"/>
</dbReference>
<proteinExistence type="predicted"/>
<dbReference type="Proteomes" id="UP001157915">
    <property type="component" value="Unassembled WGS sequence"/>
</dbReference>
<evidence type="ECO:0000313" key="3">
    <source>
        <dbReference type="EMBL" id="SMP31512.1"/>
    </source>
</evidence>
<dbReference type="PROSITE" id="PS51819">
    <property type="entry name" value="VOC"/>
    <property type="match status" value="1"/>
</dbReference>
<dbReference type="PANTHER" id="PTHR36503">
    <property type="entry name" value="BLR2520 PROTEIN"/>
    <property type="match status" value="1"/>
</dbReference>
<feature type="chain" id="PRO_5045817176" evidence="1">
    <location>
        <begin position="19"/>
        <end position="163"/>
    </location>
</feature>
<keyword evidence="1" id="KW-0732">Signal</keyword>
<reference evidence="3 4" key="1">
    <citation type="submission" date="2017-05" db="EMBL/GenBank/DDBJ databases">
        <authorList>
            <person name="Varghese N."/>
            <person name="Submissions S."/>
        </authorList>
    </citation>
    <scope>NUCLEOTIDE SEQUENCE [LARGE SCALE GENOMIC DNA]</scope>
    <source>
        <strain evidence="3 4">DSM 15360</strain>
    </source>
</reference>
<gene>
    <name evidence="3" type="ORF">SAMN06265367_107135</name>
</gene>
<dbReference type="Gene3D" id="3.10.180.10">
    <property type="entry name" value="2,3-Dihydroxybiphenyl 1,2-Dioxygenase, domain 1"/>
    <property type="match status" value="1"/>
</dbReference>
<accession>A0ABY1PEY0</accession>